<evidence type="ECO:0000256" key="2">
    <source>
        <dbReference type="ARBA" id="ARBA00004173"/>
    </source>
</evidence>
<feature type="domain" description="Misato Segment II tubulin-like" evidence="7">
    <location>
        <begin position="2"/>
        <end position="113"/>
    </location>
</feature>
<dbReference type="OrthoDB" id="271881at2759"/>
<feature type="domain" description="DML1/Misato tubulin" evidence="8">
    <location>
        <begin position="120"/>
        <end position="305"/>
    </location>
</feature>
<evidence type="ECO:0000256" key="3">
    <source>
        <dbReference type="ARBA" id="ARBA00008507"/>
    </source>
</evidence>
<dbReference type="AlphaFoldDB" id="A0A7H9HWX0"/>
<evidence type="ECO:0000256" key="1">
    <source>
        <dbReference type="ARBA" id="ARBA00003757"/>
    </source>
</evidence>
<dbReference type="Proteomes" id="UP000510647">
    <property type="component" value="Chromosome 6"/>
</dbReference>
<evidence type="ECO:0000256" key="6">
    <source>
        <dbReference type="ARBA" id="ARBA00023128"/>
    </source>
</evidence>
<dbReference type="Pfam" id="PF14881">
    <property type="entry name" value="Tubulin_3"/>
    <property type="match status" value="1"/>
</dbReference>
<dbReference type="InterPro" id="IPR029209">
    <property type="entry name" value="DML1/Misato_tubulin"/>
</dbReference>
<keyword evidence="6" id="KW-0496">Mitochondrion</keyword>
<dbReference type="InterPro" id="IPR019605">
    <property type="entry name" value="Misato_II_tubulin-like"/>
</dbReference>
<evidence type="ECO:0000259" key="8">
    <source>
        <dbReference type="Pfam" id="PF14881"/>
    </source>
</evidence>
<comment type="similarity">
    <text evidence="3">Belongs to the misato family.</text>
</comment>
<dbReference type="GO" id="GO:0007005">
    <property type="term" value="P:mitochondrion organization"/>
    <property type="evidence" value="ECO:0007669"/>
    <property type="project" value="InterPro"/>
</dbReference>
<evidence type="ECO:0000313" key="10">
    <source>
        <dbReference type="Proteomes" id="UP000510647"/>
    </source>
</evidence>
<comment type="subcellular location">
    <subcellularLocation>
        <location evidence="2">Mitochondrion</location>
    </subcellularLocation>
</comment>
<sequence>MHEILTISIGHRPNHLATQFFNCQEQLLSNLTEKVNDPSIFLQPTIDKISKTVSYAPRALLWDAKAGSGALATYQYHGSGDYYYADDTSQELRSEVIMTEPRITRAEYQSALDSGIGELPKLSRETTKYWSDYAKLIYPATSFNSLTDWYHDVSSPNLPQFQKFESRRFDDYEVGYHEFDDNYANDFIDGNLHAQLEQCDTLQGFNIITDVDSSWGGFASSMVLELRNELPKASFITWGYYQADPLTSRDPASSRITKGNIRTLQNKIRSTVGLAEGSDLVIPLYADAEISNWEQAGLSCKIFDTLNALASQSNPHQRRSLEDIISCLTLGDSSRKFVSSILGAETLDSSFFSRVALARNQPYQQHVFNSCRISRCSQPLTARPNSEDNTMKTYAYYPSDTIPEQYSEDRSFTVELASTEIARNVFMQYEDIVSKYFRHDSDREELKDRLASMKSCYEYGWYDDEFSDDDDM</sequence>
<reference evidence="9 10" key="1">
    <citation type="submission" date="2020-06" db="EMBL/GenBank/DDBJ databases">
        <title>The yeast mating-type switching endonuclease HO is a domesticated member of an unorthodox homing genetic element family.</title>
        <authorList>
            <person name="Coughlan A.Y."/>
            <person name="Lombardi L."/>
            <person name="Braun-Galleani S."/>
            <person name="Martos A.R."/>
            <person name="Galeote V."/>
            <person name="Bigey F."/>
            <person name="Dequin S."/>
            <person name="Byrne K.P."/>
            <person name="Wolfe K.H."/>
        </authorList>
    </citation>
    <scope>NUCLEOTIDE SEQUENCE [LARGE SCALE GENOMIC DNA]</scope>
    <source>
        <strain evidence="9 10">CBS2947</strain>
    </source>
</reference>
<accession>A0A7H9HWX0</accession>
<evidence type="ECO:0000259" key="7">
    <source>
        <dbReference type="Pfam" id="PF10644"/>
    </source>
</evidence>
<name>A0A7H9HWX0_9SACH</name>
<comment type="function">
    <text evidence="1">Involved in the partitioning of the mitochondrial organelle and mitochondrial DNA (mtDNA) inheritance.</text>
</comment>
<protein>
    <recommendedName>
        <fullName evidence="4">Protein DML1</fullName>
    </recommendedName>
    <alternativeName>
        <fullName evidence="5">Protein dml1</fullName>
    </alternativeName>
</protein>
<dbReference type="PANTHER" id="PTHR13391">
    <property type="entry name" value="MITOCHONDRIAL DISTRIBUTION REGULATOR MISATO"/>
    <property type="match status" value="1"/>
</dbReference>
<gene>
    <name evidence="9" type="ORF">HG537_0F01470</name>
</gene>
<dbReference type="EMBL" id="CP059272">
    <property type="protein sequence ID" value="QLQ81386.1"/>
    <property type="molecule type" value="Genomic_DNA"/>
</dbReference>
<dbReference type="Pfam" id="PF10644">
    <property type="entry name" value="Misat_Tub_SegII"/>
    <property type="match status" value="1"/>
</dbReference>
<dbReference type="SUPFAM" id="SSF52490">
    <property type="entry name" value="Tubulin nucleotide-binding domain-like"/>
    <property type="match status" value="1"/>
</dbReference>
<dbReference type="GO" id="GO:0005739">
    <property type="term" value="C:mitochondrion"/>
    <property type="evidence" value="ECO:0007669"/>
    <property type="project" value="UniProtKB-SubCell"/>
</dbReference>
<evidence type="ECO:0000256" key="4">
    <source>
        <dbReference type="ARBA" id="ARBA00014097"/>
    </source>
</evidence>
<dbReference type="PANTHER" id="PTHR13391:SF0">
    <property type="entry name" value="PROTEIN MISATO HOMOLOG 1"/>
    <property type="match status" value="1"/>
</dbReference>
<evidence type="ECO:0000313" key="9">
    <source>
        <dbReference type="EMBL" id="QLQ81386.1"/>
    </source>
</evidence>
<dbReference type="InterPro" id="IPR049942">
    <property type="entry name" value="DML1/Misato"/>
</dbReference>
<dbReference type="InterPro" id="IPR036525">
    <property type="entry name" value="Tubulin/FtsZ_GTPase_sf"/>
</dbReference>
<dbReference type="Gene3D" id="3.40.50.1440">
    <property type="entry name" value="Tubulin/FtsZ, GTPase domain"/>
    <property type="match status" value="1"/>
</dbReference>
<proteinExistence type="inferred from homology"/>
<keyword evidence="10" id="KW-1185">Reference proteome</keyword>
<organism evidence="9 10">
    <name type="scientific">Torulaspora globosa</name>
    <dbReference type="NCBI Taxonomy" id="48254"/>
    <lineage>
        <taxon>Eukaryota</taxon>
        <taxon>Fungi</taxon>
        <taxon>Dikarya</taxon>
        <taxon>Ascomycota</taxon>
        <taxon>Saccharomycotina</taxon>
        <taxon>Saccharomycetes</taxon>
        <taxon>Saccharomycetales</taxon>
        <taxon>Saccharomycetaceae</taxon>
        <taxon>Torulaspora</taxon>
    </lineage>
</organism>
<evidence type="ECO:0000256" key="5">
    <source>
        <dbReference type="ARBA" id="ARBA00022030"/>
    </source>
</evidence>